<dbReference type="PANTHER" id="PTHR43289">
    <property type="entry name" value="MITOGEN-ACTIVATED PROTEIN KINASE KINASE KINASE 20-RELATED"/>
    <property type="match status" value="1"/>
</dbReference>
<keyword evidence="3 7" id="KW-0418">Kinase</keyword>
<evidence type="ECO:0000259" key="6">
    <source>
        <dbReference type="PROSITE" id="PS50011"/>
    </source>
</evidence>
<comment type="caution">
    <text evidence="7">The sequence shown here is derived from an EMBL/GenBank/DDBJ whole genome shotgun (WGS) entry which is preliminary data.</text>
</comment>
<gene>
    <name evidence="7" type="ORF">F3N42_00580</name>
</gene>
<keyword evidence="5" id="KW-1133">Transmembrane helix</keyword>
<keyword evidence="2" id="KW-0547">Nucleotide-binding</keyword>
<dbReference type="GO" id="GO:0004674">
    <property type="term" value="F:protein serine/threonine kinase activity"/>
    <property type="evidence" value="ECO:0007669"/>
    <property type="project" value="TreeGrafter"/>
</dbReference>
<dbReference type="Gene3D" id="3.30.200.20">
    <property type="entry name" value="Phosphorylase Kinase, domain 1"/>
    <property type="match status" value="1"/>
</dbReference>
<evidence type="ECO:0000256" key="4">
    <source>
        <dbReference type="ARBA" id="ARBA00022840"/>
    </source>
</evidence>
<name>A0A5N0TL79_9GAMM</name>
<dbReference type="InterPro" id="IPR011009">
    <property type="entry name" value="Kinase-like_dom_sf"/>
</dbReference>
<keyword evidence="4" id="KW-0067">ATP-binding</keyword>
<accession>A0A5N0TL79</accession>
<dbReference type="InterPro" id="IPR008271">
    <property type="entry name" value="Ser/Thr_kinase_AS"/>
</dbReference>
<dbReference type="CDD" id="cd14014">
    <property type="entry name" value="STKc_PknB_like"/>
    <property type="match status" value="1"/>
</dbReference>
<dbReference type="PROSITE" id="PS00108">
    <property type="entry name" value="PROTEIN_KINASE_ST"/>
    <property type="match status" value="1"/>
</dbReference>
<dbReference type="Proteomes" id="UP000325372">
    <property type="component" value="Unassembled WGS sequence"/>
</dbReference>
<evidence type="ECO:0000313" key="7">
    <source>
        <dbReference type="EMBL" id="KAA9134079.1"/>
    </source>
</evidence>
<dbReference type="AlphaFoldDB" id="A0A5N0TL79"/>
<dbReference type="SUPFAM" id="SSF48452">
    <property type="entry name" value="TPR-like"/>
    <property type="match status" value="2"/>
</dbReference>
<proteinExistence type="predicted"/>
<keyword evidence="8" id="KW-1185">Reference proteome</keyword>
<feature type="transmembrane region" description="Helical" evidence="5">
    <location>
        <begin position="373"/>
        <end position="393"/>
    </location>
</feature>
<evidence type="ECO:0000256" key="3">
    <source>
        <dbReference type="ARBA" id="ARBA00022777"/>
    </source>
</evidence>
<dbReference type="InterPro" id="IPR011990">
    <property type="entry name" value="TPR-like_helical_dom_sf"/>
</dbReference>
<evidence type="ECO:0000256" key="1">
    <source>
        <dbReference type="ARBA" id="ARBA00022679"/>
    </source>
</evidence>
<dbReference type="Gene3D" id="3.40.50.10070">
    <property type="entry name" value="TolB, N-terminal domain"/>
    <property type="match status" value="1"/>
</dbReference>
<organism evidence="7 8">
    <name type="scientific">Marinihelvus fidelis</name>
    <dbReference type="NCBI Taxonomy" id="2613842"/>
    <lineage>
        <taxon>Bacteria</taxon>
        <taxon>Pseudomonadati</taxon>
        <taxon>Pseudomonadota</taxon>
        <taxon>Gammaproteobacteria</taxon>
        <taxon>Chromatiales</taxon>
        <taxon>Wenzhouxiangellaceae</taxon>
        <taxon>Marinihelvus</taxon>
    </lineage>
</organism>
<dbReference type="SUPFAM" id="SSF56112">
    <property type="entry name" value="Protein kinase-like (PK-like)"/>
    <property type="match status" value="1"/>
</dbReference>
<feature type="domain" description="Protein kinase" evidence="6">
    <location>
        <begin position="96"/>
        <end position="391"/>
    </location>
</feature>
<sequence>MPSDWQKADQIFNRVLEYEGADRDTFLVTCCEGDVALEAVIRRYLALAENSTDFLEDTPVPPADTDPESLYQAIQQGVSEKEASLALQPGTQLGAYRITALIDSGGMGSVYEAERADGQYQQRVAIKVMHSVQAEAQGMQRFLRERQILADLEHPNIARLLDGGTTDDERPFLVMEYVKGQDIVTHCANGDLPSQDRLRLMQRVCKAVHFAHTRGVVHRDLKPGNIMVNEAGDVKLLDFGIAQLQSGGPAADLTGTGPALMTPAHASPEQLRRQPASPASDVYQLGLVLYHLLAGRLPVGEPPRPPTEVGGAGRPCDIDWVCLKALATEPGDRYESAQAMADDIDNCLSGRPIVARHTSLLGKAGRLASRHRYALASLLALVLVIIGMVFFTGPQEPRAPQRTGVAEDHSIAILPFTAVGEGTSEPLSAGIHGDLLLRLADVSDLKVIARQSVRQYQASADSPRQIAQALHVRWLLEGSVQQHDDQINIMVQLIDPNDGAQVWTEQYRRSLGVNDLFAVQGEIADDIAEKLQARIPREAVHPPPSKPATDLEAYRLYVQGRTLLDMRETAEMRQALALFREAARKDPDYAMAWVGVADAITLLIDYGTELPPGALEEAETAADRAVELAPDLGEAYGAIGGVNYLKLNGHESLVNARRSLELSPENADLLGRMSWAALLFGEPEEALDAAEKAVEVNPLALEPFSNLVFSLLVTGHPTQAYDAIHLSQLPRANWDSIEFYEGVVLYHLGRYEEAADLLAGLSIPWAGEGPLATRALALAKLGQLDETRQVLAELEQRGAHLFLVGLVELSLGEDEAAWSAFESVRRWDEDSDWAILSARYLFRDLLGDKVNDPRFTELLNRINQSWGLSPAPPIATVGDRPQAGEAD</sequence>
<dbReference type="GO" id="GO:0005524">
    <property type="term" value="F:ATP binding"/>
    <property type="evidence" value="ECO:0007669"/>
    <property type="project" value="UniProtKB-KW"/>
</dbReference>
<dbReference type="Pfam" id="PF00069">
    <property type="entry name" value="Pkinase"/>
    <property type="match status" value="1"/>
</dbReference>
<dbReference type="PROSITE" id="PS50011">
    <property type="entry name" value="PROTEIN_KINASE_DOM"/>
    <property type="match status" value="1"/>
</dbReference>
<keyword evidence="5" id="KW-0472">Membrane</keyword>
<dbReference type="Gene3D" id="1.25.40.10">
    <property type="entry name" value="Tetratricopeptide repeat domain"/>
    <property type="match status" value="2"/>
</dbReference>
<dbReference type="SMART" id="SM00220">
    <property type="entry name" value="S_TKc"/>
    <property type="match status" value="1"/>
</dbReference>
<dbReference type="InterPro" id="IPR000719">
    <property type="entry name" value="Prot_kinase_dom"/>
</dbReference>
<keyword evidence="5" id="KW-0812">Transmembrane</keyword>
<dbReference type="PANTHER" id="PTHR43289:SF34">
    <property type="entry name" value="SERINE_THREONINE-PROTEIN KINASE YBDM-RELATED"/>
    <property type="match status" value="1"/>
</dbReference>
<protein>
    <submittedName>
        <fullName evidence="7">Protein kinase</fullName>
    </submittedName>
</protein>
<evidence type="ECO:0000256" key="5">
    <source>
        <dbReference type="SAM" id="Phobius"/>
    </source>
</evidence>
<dbReference type="Gene3D" id="1.10.510.10">
    <property type="entry name" value="Transferase(Phosphotransferase) domain 1"/>
    <property type="match status" value="1"/>
</dbReference>
<evidence type="ECO:0000256" key="2">
    <source>
        <dbReference type="ARBA" id="ARBA00022741"/>
    </source>
</evidence>
<evidence type="ECO:0000313" key="8">
    <source>
        <dbReference type="Proteomes" id="UP000325372"/>
    </source>
</evidence>
<dbReference type="EMBL" id="VYXP01000001">
    <property type="protein sequence ID" value="KAA9134079.1"/>
    <property type="molecule type" value="Genomic_DNA"/>
</dbReference>
<reference evidence="7 8" key="1">
    <citation type="submission" date="2019-09" db="EMBL/GenBank/DDBJ databases">
        <title>Wenzhouxiangella sp. Genome sequencing and assembly.</title>
        <authorList>
            <person name="Zhang R."/>
        </authorList>
    </citation>
    <scope>NUCLEOTIDE SEQUENCE [LARGE SCALE GENOMIC DNA]</scope>
    <source>
        <strain evidence="7 8">W260</strain>
    </source>
</reference>
<dbReference type="RefSeq" id="WP_150862429.1">
    <property type="nucleotide sequence ID" value="NZ_VYXP01000001.1"/>
</dbReference>
<keyword evidence="1" id="KW-0808">Transferase</keyword>